<proteinExistence type="predicted"/>
<feature type="domain" description="DUF3322" evidence="2">
    <location>
        <begin position="10"/>
        <end position="193"/>
    </location>
</feature>
<gene>
    <name evidence="3" type="ORF">FK219_008685</name>
</gene>
<comment type="caution">
    <text evidence="3">The sequence shown here is derived from an EMBL/GenBank/DDBJ whole genome shotgun (WGS) entry which is preliminary data.</text>
</comment>
<dbReference type="InterPro" id="IPR024537">
    <property type="entry name" value="DUF3322"/>
</dbReference>
<evidence type="ECO:0000259" key="1">
    <source>
        <dbReference type="Pfam" id="PF09983"/>
    </source>
</evidence>
<evidence type="ECO:0000313" key="3">
    <source>
        <dbReference type="EMBL" id="NHF63314.1"/>
    </source>
</evidence>
<dbReference type="OrthoDB" id="322908at2"/>
<evidence type="ECO:0000313" key="4">
    <source>
        <dbReference type="Proteomes" id="UP000818266"/>
    </source>
</evidence>
<name>A0A9E5JMI8_9MICO</name>
<evidence type="ECO:0008006" key="5">
    <source>
        <dbReference type="Google" id="ProtNLM"/>
    </source>
</evidence>
<evidence type="ECO:0000259" key="2">
    <source>
        <dbReference type="Pfam" id="PF11795"/>
    </source>
</evidence>
<dbReference type="EMBL" id="VIKT02000013">
    <property type="protein sequence ID" value="NHF63314.1"/>
    <property type="molecule type" value="Genomic_DNA"/>
</dbReference>
<feature type="domain" description="Wadjet protein JetD C-terminal" evidence="1">
    <location>
        <begin position="206"/>
        <end position="381"/>
    </location>
</feature>
<accession>A0A9E5JMI8</accession>
<dbReference type="InterPro" id="IPR014544">
    <property type="entry name" value="UCP028408"/>
</dbReference>
<dbReference type="RefSeq" id="WP_152583720.1">
    <property type="nucleotide sequence ID" value="NZ_JAVJPO010000010.1"/>
</dbReference>
<keyword evidence="4" id="KW-1185">Reference proteome</keyword>
<organism evidence="3 4">
    <name type="scientific">Microcella pacifica</name>
    <dbReference type="NCBI Taxonomy" id="2591847"/>
    <lineage>
        <taxon>Bacteria</taxon>
        <taxon>Bacillati</taxon>
        <taxon>Actinomycetota</taxon>
        <taxon>Actinomycetes</taxon>
        <taxon>Micrococcales</taxon>
        <taxon>Microbacteriaceae</taxon>
        <taxon>Microcella</taxon>
    </lineage>
</organism>
<dbReference type="PIRSF" id="PIRSF028408">
    <property type="entry name" value="UCP028408"/>
    <property type="match status" value="1"/>
</dbReference>
<reference evidence="3 4" key="1">
    <citation type="submission" date="2020-03" db="EMBL/GenBank/DDBJ databases">
        <title>Chryseoglobus sp. isolated from a deep-sea seamount.</title>
        <authorList>
            <person name="Zhang D.-C."/>
        </authorList>
    </citation>
    <scope>NUCLEOTIDE SEQUENCE [LARGE SCALE GENOMIC DNA]</scope>
    <source>
        <strain evidence="3 4">KN1116</strain>
    </source>
</reference>
<dbReference type="InterPro" id="IPR024534">
    <property type="entry name" value="JetD_C"/>
</dbReference>
<dbReference type="Pfam" id="PF09983">
    <property type="entry name" value="JetD_C"/>
    <property type="match status" value="1"/>
</dbReference>
<protein>
    <recommendedName>
        <fullName evidence="5">Wadjet protein JetD C-terminal domain-containing protein</fullName>
    </recommendedName>
</protein>
<dbReference type="AlphaFoldDB" id="A0A9E5JMI8"/>
<dbReference type="Proteomes" id="UP000818266">
    <property type="component" value="Unassembled WGS sequence"/>
</dbReference>
<dbReference type="Pfam" id="PF11795">
    <property type="entry name" value="DUF3322"/>
    <property type="match status" value="1"/>
</dbReference>
<sequence>MSDPERWTTPSDIAAAVRQRWRDGELLRAYVAQQQFPRIEVALRGPVAADLGVHFDAARTWADSVRRASRDGRGFDIVHGRIGGRLAGATDIPTRAVVSRYEQAWALLGVADQATVFASMLDAAVDTPRARTWALSSPVAAIALAAEWTTMLAACAWLDTHRDTGLYVRQASAPGVDTKFIERHRRVLAAMLDVPAGKRSFEVALGLAIKPSTVRLRFDPAVMGMPRGLTEAVVRTDELNRLTVRARRALIVENEITYLSVPVAAGCVVLWGKGYEVDEPASLSWLNDMEVDYWGDLDTHGFSILNRVRTRLPHVTSVLMDRETLLAHQLHWSHESSPTSAALRQLNGEEAALYSDIVTDRYGQAIRLEQELINWEWATQRITESGHA</sequence>